<comment type="caution">
    <text evidence="1">The sequence shown here is derived from an EMBL/GenBank/DDBJ whole genome shotgun (WGS) entry which is preliminary data.</text>
</comment>
<protein>
    <recommendedName>
        <fullName evidence="3">Reverse transcriptase domain-containing protein</fullName>
    </recommendedName>
</protein>
<name>A0A2Z6RNW9_9GLOM</name>
<dbReference type="EMBL" id="BEXD01002979">
    <property type="protein sequence ID" value="GBB99914.1"/>
    <property type="molecule type" value="Genomic_DNA"/>
</dbReference>
<evidence type="ECO:0000313" key="2">
    <source>
        <dbReference type="Proteomes" id="UP000247702"/>
    </source>
</evidence>
<dbReference type="Proteomes" id="UP000247702">
    <property type="component" value="Unassembled WGS sequence"/>
</dbReference>
<accession>A0A2Z6RNW9</accession>
<dbReference type="SUPFAM" id="SSF56672">
    <property type="entry name" value="DNA/RNA polymerases"/>
    <property type="match status" value="1"/>
</dbReference>
<keyword evidence="2" id="KW-1185">Reference proteome</keyword>
<proteinExistence type="predicted"/>
<organism evidence="1 2">
    <name type="scientific">Rhizophagus clarus</name>
    <dbReference type="NCBI Taxonomy" id="94130"/>
    <lineage>
        <taxon>Eukaryota</taxon>
        <taxon>Fungi</taxon>
        <taxon>Fungi incertae sedis</taxon>
        <taxon>Mucoromycota</taxon>
        <taxon>Glomeromycotina</taxon>
        <taxon>Glomeromycetes</taxon>
        <taxon>Glomerales</taxon>
        <taxon>Glomeraceae</taxon>
        <taxon>Rhizophagus</taxon>
    </lineage>
</organism>
<reference evidence="1 2" key="1">
    <citation type="submission" date="2017-11" db="EMBL/GenBank/DDBJ databases">
        <title>The genome of Rhizophagus clarus HR1 reveals common genetic basis of auxotrophy among arbuscular mycorrhizal fungi.</title>
        <authorList>
            <person name="Kobayashi Y."/>
        </authorList>
    </citation>
    <scope>NUCLEOTIDE SEQUENCE [LARGE SCALE GENOMIC DNA]</scope>
    <source>
        <strain evidence="1 2">HR1</strain>
    </source>
</reference>
<dbReference type="InterPro" id="IPR043502">
    <property type="entry name" value="DNA/RNA_pol_sf"/>
</dbReference>
<evidence type="ECO:0008006" key="3">
    <source>
        <dbReference type="Google" id="ProtNLM"/>
    </source>
</evidence>
<sequence>MMSPKISLFIKRRNNDMISNQKPKEDIEATPLYRSLNDLPPDFRDIYKPSSNYSSWLYSNVLNLVTQAELISTISSLPNNKAAGISNITYEDIKHLHVDFYDFIITFFNDILQTGYLPDGWNNAYLYPIPKRILHGIISRPGILQSNNYACLIGESTFQSLQHLSCVIKMANLHKQELWIGIQDLSKAYDGINTSLLKLALKRLHFPPLLINIIMQLFTNRLA</sequence>
<evidence type="ECO:0000313" key="1">
    <source>
        <dbReference type="EMBL" id="GBB99914.1"/>
    </source>
</evidence>
<dbReference type="AlphaFoldDB" id="A0A2Z6RNW9"/>
<dbReference type="PANTHER" id="PTHR19446">
    <property type="entry name" value="REVERSE TRANSCRIPTASES"/>
    <property type="match status" value="1"/>
</dbReference>
<gene>
    <name evidence="1" type="ORF">RclHR1_03680009</name>
</gene>